<dbReference type="GO" id="GO:0050661">
    <property type="term" value="F:NADP binding"/>
    <property type="evidence" value="ECO:0007669"/>
    <property type="project" value="InterPro"/>
</dbReference>
<keyword evidence="2" id="KW-0274">FAD</keyword>
<dbReference type="Pfam" id="PF13450">
    <property type="entry name" value="NAD_binding_8"/>
    <property type="match status" value="1"/>
</dbReference>
<sequence>MEVVPADIPNVPLPTFDRLGVSVPPDLDVKRVAFEWFEEFSSSIRANDAQGVSNLFLADSFWRDILAFTWDVRTFLGSEIAQFLIDRLRLTNATAFSIRDDEYLVLQRPYPDLAWISFMFDFETDVGFASGIGRIVPTSGGQWKAHCMFTNLENLKGYPEMLGPLRNQAPNHGKWEADRKREVEFIDADPVVLVVGAGQSGLAVAASLKTLQVPTLVVEKLPRIGDNWRTRYEALCLHDPVWYDHMPYLPFPATWPVYTPAVKMGNWLEYYSDALELNVWTSTTLTKATQDPDTYKWHVTLIRDGKERTLFVKHIIFATGIGSDVPRFPEIPGKENYGGIVLHSCQHKSAKDHIGKKVLVIGACTSAHDIAVDYYEHDIDVTMYQRSSTYVMTTKNGWKLIMAGSYCEGGPPTDIVDRHTASFSNFIGIGLAQRRVKAIAELDKDLLDGLRKRGFQINFGYLDTGSRLLAWSKRGGYYLDTGGSQLIADGKIKLKSGGNIKSFTQKGLRFEDGTEIDTDVVLFATGYGDPAQHIRDICGDAVADECGPIWGLNREGEIIGVWRELKVKGLWPMLGNLALSRFHSKHVALQIKAMEVGVFGQRYSL</sequence>
<dbReference type="GO" id="GO:0004499">
    <property type="term" value="F:N,N-dimethylaniline monooxygenase activity"/>
    <property type="evidence" value="ECO:0007669"/>
    <property type="project" value="InterPro"/>
</dbReference>
<dbReference type="AlphaFoldDB" id="A0A9P5Y5L2"/>
<dbReference type="PANTHER" id="PTHR43539">
    <property type="entry name" value="FLAVIN-BINDING MONOOXYGENASE-LIKE PROTEIN (AFU_ORTHOLOGUE AFUA_4G09220)"/>
    <property type="match status" value="1"/>
</dbReference>
<keyword evidence="1" id="KW-0285">Flavoprotein</keyword>
<comment type="caution">
    <text evidence="4">The sequence shown here is derived from an EMBL/GenBank/DDBJ whole genome shotgun (WGS) entry which is preliminary data.</text>
</comment>
<evidence type="ECO:0000313" key="5">
    <source>
        <dbReference type="Proteomes" id="UP000807353"/>
    </source>
</evidence>
<dbReference type="OrthoDB" id="74360at2759"/>
<evidence type="ECO:0000256" key="2">
    <source>
        <dbReference type="ARBA" id="ARBA00022827"/>
    </source>
</evidence>
<evidence type="ECO:0000256" key="3">
    <source>
        <dbReference type="ARBA" id="ARBA00023002"/>
    </source>
</evidence>
<accession>A0A9P5Y5L2</accession>
<proteinExistence type="predicted"/>
<dbReference type="Pfam" id="PF00743">
    <property type="entry name" value="FMO-like"/>
    <property type="match status" value="1"/>
</dbReference>
<protein>
    <recommendedName>
        <fullName evidence="6">Flavin-containing monooxygenase</fullName>
    </recommendedName>
</protein>
<dbReference type="InterPro" id="IPR020946">
    <property type="entry name" value="Flavin_mOase-like"/>
</dbReference>
<dbReference type="Gene3D" id="3.50.50.60">
    <property type="entry name" value="FAD/NAD(P)-binding domain"/>
    <property type="match status" value="2"/>
</dbReference>
<dbReference type="InterPro" id="IPR050982">
    <property type="entry name" value="Auxin_biosynth/cation_transpt"/>
</dbReference>
<dbReference type="EMBL" id="MU150280">
    <property type="protein sequence ID" value="KAF9461716.1"/>
    <property type="molecule type" value="Genomic_DNA"/>
</dbReference>
<organism evidence="4 5">
    <name type="scientific">Collybia nuda</name>
    <dbReference type="NCBI Taxonomy" id="64659"/>
    <lineage>
        <taxon>Eukaryota</taxon>
        <taxon>Fungi</taxon>
        <taxon>Dikarya</taxon>
        <taxon>Basidiomycota</taxon>
        <taxon>Agaricomycotina</taxon>
        <taxon>Agaricomycetes</taxon>
        <taxon>Agaricomycetidae</taxon>
        <taxon>Agaricales</taxon>
        <taxon>Tricholomatineae</taxon>
        <taxon>Clitocybaceae</taxon>
        <taxon>Collybia</taxon>
    </lineage>
</organism>
<dbReference type="GO" id="GO:0050660">
    <property type="term" value="F:flavin adenine dinucleotide binding"/>
    <property type="evidence" value="ECO:0007669"/>
    <property type="project" value="InterPro"/>
</dbReference>
<evidence type="ECO:0000256" key="1">
    <source>
        <dbReference type="ARBA" id="ARBA00022630"/>
    </source>
</evidence>
<keyword evidence="5" id="KW-1185">Reference proteome</keyword>
<dbReference type="InterPro" id="IPR036188">
    <property type="entry name" value="FAD/NAD-bd_sf"/>
</dbReference>
<reference evidence="4" key="1">
    <citation type="submission" date="2020-11" db="EMBL/GenBank/DDBJ databases">
        <authorList>
            <consortium name="DOE Joint Genome Institute"/>
            <person name="Ahrendt S."/>
            <person name="Riley R."/>
            <person name="Andreopoulos W."/>
            <person name="Labutti K."/>
            <person name="Pangilinan J."/>
            <person name="Ruiz-Duenas F.J."/>
            <person name="Barrasa J.M."/>
            <person name="Sanchez-Garcia M."/>
            <person name="Camarero S."/>
            <person name="Miyauchi S."/>
            <person name="Serrano A."/>
            <person name="Linde D."/>
            <person name="Babiker R."/>
            <person name="Drula E."/>
            <person name="Ayuso-Fernandez I."/>
            <person name="Pacheco R."/>
            <person name="Padilla G."/>
            <person name="Ferreira P."/>
            <person name="Barriuso J."/>
            <person name="Kellner H."/>
            <person name="Castanera R."/>
            <person name="Alfaro M."/>
            <person name="Ramirez L."/>
            <person name="Pisabarro A.G."/>
            <person name="Kuo A."/>
            <person name="Tritt A."/>
            <person name="Lipzen A."/>
            <person name="He G."/>
            <person name="Yan M."/>
            <person name="Ng V."/>
            <person name="Cullen D."/>
            <person name="Martin F."/>
            <person name="Rosso M.-N."/>
            <person name="Henrissat B."/>
            <person name="Hibbett D."/>
            <person name="Martinez A.T."/>
            <person name="Grigoriev I.V."/>
        </authorList>
    </citation>
    <scope>NUCLEOTIDE SEQUENCE</scope>
    <source>
        <strain evidence="4">CBS 247.69</strain>
    </source>
</reference>
<dbReference type="Proteomes" id="UP000807353">
    <property type="component" value="Unassembled WGS sequence"/>
</dbReference>
<gene>
    <name evidence="4" type="ORF">BDZ94DRAFT_1263163</name>
</gene>
<evidence type="ECO:0000313" key="4">
    <source>
        <dbReference type="EMBL" id="KAF9461716.1"/>
    </source>
</evidence>
<evidence type="ECO:0008006" key="6">
    <source>
        <dbReference type="Google" id="ProtNLM"/>
    </source>
</evidence>
<dbReference type="SUPFAM" id="SSF51905">
    <property type="entry name" value="FAD/NAD(P)-binding domain"/>
    <property type="match status" value="2"/>
</dbReference>
<dbReference type="PANTHER" id="PTHR43539:SF68">
    <property type="entry name" value="FLAVIN-BINDING MONOOXYGENASE-LIKE PROTEIN (AFU_ORTHOLOGUE AFUA_4G09220)"/>
    <property type="match status" value="1"/>
</dbReference>
<keyword evidence="3" id="KW-0560">Oxidoreductase</keyword>
<name>A0A9P5Y5L2_9AGAR</name>